<comment type="caution">
    <text evidence="1">The sequence shown here is derived from an EMBL/GenBank/DDBJ whole genome shotgun (WGS) entry which is preliminary data.</text>
</comment>
<dbReference type="Proteomes" id="UP000248090">
    <property type="component" value="Unassembled WGS sequence"/>
</dbReference>
<reference evidence="1 2" key="1">
    <citation type="submission" date="2015-03" db="EMBL/GenBank/DDBJ databases">
        <authorList>
            <person name="Krishnan R."/>
            <person name="Midha S."/>
            <person name="Patil P.B."/>
            <person name="Rameshkumar N."/>
        </authorList>
    </citation>
    <scope>NUCLEOTIDE SEQUENCE [LARGE SCALE GENOMIC DNA]</scope>
    <source>
        <strain evidence="1 2">L1E11</strain>
    </source>
</reference>
<dbReference type="EMBL" id="LAPT01000022">
    <property type="protein sequence ID" value="PXF32203.1"/>
    <property type="molecule type" value="Genomic_DNA"/>
</dbReference>
<protein>
    <submittedName>
        <fullName evidence="1">Uncharacterized protein</fullName>
    </submittedName>
</protein>
<keyword evidence="2" id="KW-1185">Reference proteome</keyword>
<accession>A0ABX5M3Q8</accession>
<proteinExistence type="predicted"/>
<evidence type="ECO:0000313" key="1">
    <source>
        <dbReference type="EMBL" id="PXF32203.1"/>
    </source>
</evidence>
<sequence length="318" mass="36028">MSDLAINDKGEQKAASEFHDDFILHGIQHASFVCPFCFIGLVAKAIYIDGPQGKSPHFSCFPQKPHINGCDGYPLVEGKSVKGEKKSNKIIIGKEEFLFPEKLVSRSKPSQGKFLNDLSELIKENNPEKVEKRREGVGKEVGSAKYTSSIIRSFASSKKAIISLVYKYAKDEELSSEERKLLLKDTLSQAPIELDGYKTNYQVAFQGTKYFSTYKKIWNGEGVVKIKDGIVYILSGQDTEYKHEDNSYELSFYTSLKIPENIEEQPAYHQTIINRLLNAREKELVVKWFAYGMASIVLDKKSVLLSIDNFDHVFIEKV</sequence>
<evidence type="ECO:0000313" key="2">
    <source>
        <dbReference type="Proteomes" id="UP000248090"/>
    </source>
</evidence>
<dbReference type="RefSeq" id="WP_110186445.1">
    <property type="nucleotide sequence ID" value="NZ_CP177354.1"/>
</dbReference>
<gene>
    <name evidence="1" type="ORF">WH50_05600</name>
</gene>
<name>A0ABX5M3Q8_9GAMM</name>
<organism evidence="1 2">
    <name type="scientific">Pokkaliibacter plantistimulans</name>
    <dbReference type="NCBI Taxonomy" id="1635171"/>
    <lineage>
        <taxon>Bacteria</taxon>
        <taxon>Pseudomonadati</taxon>
        <taxon>Pseudomonadota</taxon>
        <taxon>Gammaproteobacteria</taxon>
        <taxon>Oceanospirillales</taxon>
        <taxon>Balneatrichaceae</taxon>
        <taxon>Pokkaliibacter</taxon>
    </lineage>
</organism>